<dbReference type="InterPro" id="IPR002797">
    <property type="entry name" value="Polysacc_synth"/>
</dbReference>
<evidence type="ECO:0008006" key="9">
    <source>
        <dbReference type="Google" id="ProtNLM"/>
    </source>
</evidence>
<organism evidence="7 8">
    <name type="scientific">Bacillus weihaiensis</name>
    <dbReference type="NCBI Taxonomy" id="1547283"/>
    <lineage>
        <taxon>Bacteria</taxon>
        <taxon>Bacillati</taxon>
        <taxon>Bacillota</taxon>
        <taxon>Bacilli</taxon>
        <taxon>Bacillales</taxon>
        <taxon>Bacillaceae</taxon>
        <taxon>Bacillus</taxon>
    </lineage>
</organism>
<dbReference type="PANTHER" id="PTHR30250:SF26">
    <property type="entry name" value="PSMA PROTEIN"/>
    <property type="match status" value="1"/>
</dbReference>
<feature type="transmembrane region" description="Helical" evidence="6">
    <location>
        <begin position="157"/>
        <end position="176"/>
    </location>
</feature>
<dbReference type="AlphaFoldDB" id="A0A1L3MM91"/>
<evidence type="ECO:0000313" key="8">
    <source>
        <dbReference type="Proteomes" id="UP000181936"/>
    </source>
</evidence>
<keyword evidence="4 6" id="KW-1133">Transmembrane helix</keyword>
<accession>A0A1L3MM91</accession>
<feature type="transmembrane region" description="Helical" evidence="6">
    <location>
        <begin position="340"/>
        <end position="360"/>
    </location>
</feature>
<keyword evidence="3 6" id="KW-0812">Transmembrane</keyword>
<dbReference type="KEGG" id="bwh:A9C19_01100"/>
<keyword evidence="2" id="KW-1003">Cell membrane</keyword>
<dbReference type="Proteomes" id="UP000181936">
    <property type="component" value="Chromosome"/>
</dbReference>
<feature type="transmembrane region" description="Helical" evidence="6">
    <location>
        <begin position="464"/>
        <end position="485"/>
    </location>
</feature>
<dbReference type="STRING" id="1547283.A9C19_01100"/>
<feature type="transmembrane region" description="Helical" evidence="6">
    <location>
        <begin position="182"/>
        <end position="203"/>
    </location>
</feature>
<comment type="subcellular location">
    <subcellularLocation>
        <location evidence="1">Cell membrane</location>
        <topology evidence="1">Multi-pass membrane protein</topology>
    </subcellularLocation>
</comment>
<dbReference type="PANTHER" id="PTHR30250">
    <property type="entry name" value="PST FAMILY PREDICTED COLANIC ACID TRANSPORTER"/>
    <property type="match status" value="1"/>
</dbReference>
<keyword evidence="8" id="KW-1185">Reference proteome</keyword>
<evidence type="ECO:0000256" key="5">
    <source>
        <dbReference type="ARBA" id="ARBA00023136"/>
    </source>
</evidence>
<protein>
    <recommendedName>
        <fullName evidence="9">Polysaccharide biosynthesis protein C-terminal domain-containing protein</fullName>
    </recommendedName>
</protein>
<evidence type="ECO:0000256" key="2">
    <source>
        <dbReference type="ARBA" id="ARBA00022475"/>
    </source>
</evidence>
<feature type="transmembrane region" description="Helical" evidence="6">
    <location>
        <begin position="397"/>
        <end position="416"/>
    </location>
</feature>
<feature type="transmembrane region" description="Helical" evidence="6">
    <location>
        <begin position="7"/>
        <end position="31"/>
    </location>
</feature>
<proteinExistence type="predicted"/>
<name>A0A1L3MM91_9BACI</name>
<feature type="transmembrane region" description="Helical" evidence="6">
    <location>
        <begin position="124"/>
        <end position="145"/>
    </location>
</feature>
<gene>
    <name evidence="7" type="ORF">A9C19_01100</name>
</gene>
<dbReference type="CDD" id="cd12082">
    <property type="entry name" value="MATE_like"/>
    <property type="match status" value="1"/>
</dbReference>
<feature type="transmembrane region" description="Helical" evidence="6">
    <location>
        <begin position="51"/>
        <end position="71"/>
    </location>
</feature>
<evidence type="ECO:0000256" key="1">
    <source>
        <dbReference type="ARBA" id="ARBA00004651"/>
    </source>
</evidence>
<feature type="transmembrane region" description="Helical" evidence="6">
    <location>
        <begin position="437"/>
        <end position="458"/>
    </location>
</feature>
<sequence>MKHNLVYNLGAAFITFFLSAFITFWMTPYIISNLGSEAYGFIPLTQNLISILSVLTVALSSVIARFFTVAITQESYYKAEGYFNTYLITSLVGSVFIFSLIVVAIIYIDKLINVPLNLLNDVRLALLFSGTLVIITFIKSLFLAGPFSQNKLYITKGIEASNAILKALFIIVLLTILTPKIWYVNLGAMIAGLISLFISIYIFKKVIPKISLNTKSFSFKKLKELLSAGAWNSIGQIGVLLFLAIELLVANNVLGATKAGIYAAIIQLPLLLRTIASIIAGVFAPVIIKNYANNNMNGLIIYSNKAVKLNGLLIALPAALMCGMAGAILDVWLGPEFIEYKWLLILNSAYLIFTLSVLPLTHIYTAVNRLRVPGIVTLFLGFLNLILAVYLAGYTVLGLYGIVLAGSIALILKNFLFIPLYSSYITKQQFSIYYKGVLQPIIGALFAVGLCIFLQMYIDITGWGALISTGIIVTLGYLIFSYVLLLNREEKQILINLIRSIVK</sequence>
<evidence type="ECO:0000256" key="3">
    <source>
        <dbReference type="ARBA" id="ARBA00022692"/>
    </source>
</evidence>
<feature type="transmembrane region" description="Helical" evidence="6">
    <location>
        <begin position="309"/>
        <end position="334"/>
    </location>
</feature>
<dbReference type="GO" id="GO:0005886">
    <property type="term" value="C:plasma membrane"/>
    <property type="evidence" value="ECO:0007669"/>
    <property type="project" value="UniProtKB-SubCell"/>
</dbReference>
<evidence type="ECO:0000313" key="7">
    <source>
        <dbReference type="EMBL" id="APH03463.1"/>
    </source>
</evidence>
<dbReference type="InterPro" id="IPR050833">
    <property type="entry name" value="Poly_Biosynth_Transport"/>
</dbReference>
<feature type="transmembrane region" description="Helical" evidence="6">
    <location>
        <begin position="83"/>
        <end position="108"/>
    </location>
</feature>
<evidence type="ECO:0000256" key="4">
    <source>
        <dbReference type="ARBA" id="ARBA00022989"/>
    </source>
</evidence>
<feature type="transmembrane region" description="Helical" evidence="6">
    <location>
        <begin position="372"/>
        <end position="391"/>
    </location>
</feature>
<feature type="transmembrane region" description="Helical" evidence="6">
    <location>
        <begin position="261"/>
        <end position="288"/>
    </location>
</feature>
<reference evidence="7 8" key="1">
    <citation type="journal article" date="2016" name="Sci. Rep.">
        <title>Complete genome sequence and transcriptomic analysis of a novel marine strain Bacillus weihaiensis reveals the mechanism of brown algae degradation.</title>
        <authorList>
            <person name="Zhu Y."/>
            <person name="Chen P."/>
            <person name="Bao Y."/>
            <person name="Men Y."/>
            <person name="Zeng Y."/>
            <person name="Yang J."/>
            <person name="Sun J."/>
            <person name="Sun Y."/>
        </authorList>
    </citation>
    <scope>NUCLEOTIDE SEQUENCE [LARGE SCALE GENOMIC DNA]</scope>
    <source>
        <strain evidence="7 8">Alg07</strain>
    </source>
</reference>
<feature type="transmembrane region" description="Helical" evidence="6">
    <location>
        <begin position="224"/>
        <end position="249"/>
    </location>
</feature>
<dbReference type="EMBL" id="CP016020">
    <property type="protein sequence ID" value="APH03463.1"/>
    <property type="molecule type" value="Genomic_DNA"/>
</dbReference>
<evidence type="ECO:0000256" key="6">
    <source>
        <dbReference type="SAM" id="Phobius"/>
    </source>
</evidence>
<dbReference type="RefSeq" id="WP_072578251.1">
    <property type="nucleotide sequence ID" value="NZ_CP016020.1"/>
</dbReference>
<keyword evidence="5 6" id="KW-0472">Membrane</keyword>
<dbReference type="Pfam" id="PF01943">
    <property type="entry name" value="Polysacc_synt"/>
    <property type="match status" value="1"/>
</dbReference>